<comment type="caution">
    <text evidence="1">The sequence shown here is derived from an EMBL/GenBank/DDBJ whole genome shotgun (WGS) entry which is preliminary data.</text>
</comment>
<keyword evidence="2" id="KW-1185">Reference proteome</keyword>
<proteinExistence type="predicted"/>
<dbReference type="Proteomes" id="UP000827872">
    <property type="component" value="Linkage Group LG05"/>
</dbReference>
<sequence>MDKTPSPVPALPAHSAATPACQDLRASLSLPQNKGKEEAPSSSLGGCSNPGSCGSQNPGLSGGIRIRTQDLRLPKRRSVQGKRYQCSGDGCRVAFRSTRELLDHLGVHYRPTQSLEGKTFHCSALGCAETFPCMQDLMEHSKIHCKPNRYFKCENCLSRFQTYRSLLKHLHVCSDNSRPSPALTEEKPVFPTTSGSEKEPPEKLLGRLPKFQAVIQHMKKEAVLPGEAEATSALARDSLPADLPSPLGPAPSPSSASHPFPLLEAPLFGSPALARSSGPPHPPLQGPFMPYMHPPPFPLPQNRLRPYLPGQGLPVSNAVWKKSQGHSSNSRIVWEHTRGRYNCLQCSYSTALREEMTQHTEDHRKNAPPPGRLDGEMDFGVGLPPFHSRMTPEMDASLFSPL</sequence>
<evidence type="ECO:0000313" key="1">
    <source>
        <dbReference type="EMBL" id="KAH7999006.1"/>
    </source>
</evidence>
<reference evidence="1" key="1">
    <citation type="submission" date="2021-08" db="EMBL/GenBank/DDBJ databases">
        <title>The first chromosome-level gecko genome reveals the dynamic sex chromosomes of Neotropical dwarf geckos (Sphaerodactylidae: Sphaerodactylus).</title>
        <authorList>
            <person name="Pinto B.J."/>
            <person name="Keating S.E."/>
            <person name="Gamble T."/>
        </authorList>
    </citation>
    <scope>NUCLEOTIDE SEQUENCE</scope>
    <source>
        <strain evidence="1">TG3544</strain>
    </source>
</reference>
<gene>
    <name evidence="1" type="ORF">K3G42_003773</name>
</gene>
<protein>
    <submittedName>
        <fullName evidence="1">Uncharacterized protein</fullName>
    </submittedName>
</protein>
<organism evidence="1 2">
    <name type="scientific">Sphaerodactylus townsendi</name>
    <dbReference type="NCBI Taxonomy" id="933632"/>
    <lineage>
        <taxon>Eukaryota</taxon>
        <taxon>Metazoa</taxon>
        <taxon>Chordata</taxon>
        <taxon>Craniata</taxon>
        <taxon>Vertebrata</taxon>
        <taxon>Euteleostomi</taxon>
        <taxon>Lepidosauria</taxon>
        <taxon>Squamata</taxon>
        <taxon>Bifurcata</taxon>
        <taxon>Gekkota</taxon>
        <taxon>Sphaerodactylidae</taxon>
        <taxon>Sphaerodactylus</taxon>
    </lineage>
</organism>
<evidence type="ECO:0000313" key="2">
    <source>
        <dbReference type="Proteomes" id="UP000827872"/>
    </source>
</evidence>
<accession>A0ACB8F268</accession>
<name>A0ACB8F268_9SAUR</name>
<dbReference type="EMBL" id="CM037618">
    <property type="protein sequence ID" value="KAH7999006.1"/>
    <property type="molecule type" value="Genomic_DNA"/>
</dbReference>